<keyword evidence="1" id="KW-0862">Zinc</keyword>
<comment type="caution">
    <text evidence="3">The sequence shown here is derived from an EMBL/GenBank/DDBJ whole genome shotgun (WGS) entry which is preliminary data.</text>
</comment>
<dbReference type="PANTHER" id="PTHR31286">
    <property type="entry name" value="GLYCINE-RICH CELL WALL STRUCTURAL PROTEIN 1.8-LIKE"/>
    <property type="match status" value="1"/>
</dbReference>
<dbReference type="GO" id="GO:0008270">
    <property type="term" value="F:zinc ion binding"/>
    <property type="evidence" value="ECO:0007669"/>
    <property type="project" value="UniProtKB-KW"/>
</dbReference>
<dbReference type="Pfam" id="PF14392">
    <property type="entry name" value="zf-CCHC_4"/>
    <property type="match status" value="1"/>
</dbReference>
<evidence type="ECO:0000259" key="2">
    <source>
        <dbReference type="PROSITE" id="PS50158"/>
    </source>
</evidence>
<keyword evidence="1" id="KW-0863">Zinc-finger</keyword>
<dbReference type="AlphaFoldDB" id="A0AAW2W3C2"/>
<reference evidence="3" key="1">
    <citation type="submission" date="2020-06" db="EMBL/GenBank/DDBJ databases">
        <authorList>
            <person name="Li T."/>
            <person name="Hu X."/>
            <person name="Zhang T."/>
            <person name="Song X."/>
            <person name="Zhang H."/>
            <person name="Dai N."/>
            <person name="Sheng W."/>
            <person name="Hou X."/>
            <person name="Wei L."/>
        </authorList>
    </citation>
    <scope>NUCLEOTIDE SEQUENCE</scope>
    <source>
        <strain evidence="3">G02</strain>
        <tissue evidence="3">Leaf</tissue>
    </source>
</reference>
<accession>A0AAW2W3C2</accession>
<proteinExistence type="predicted"/>
<dbReference type="InterPro" id="IPR001878">
    <property type="entry name" value="Znf_CCHC"/>
</dbReference>
<dbReference type="PROSITE" id="PS50158">
    <property type="entry name" value="ZF_CCHC"/>
    <property type="match status" value="1"/>
</dbReference>
<sequence length="459" mass="51212">MTSDLVQLGSSLSLIEEEDTAVVFPTGVWHAEPVVSGFFVVGRLVSSKSFLPEALFSTLKKAFNPVRGMEAKMIEGDRFCLKFFHTLDRDRVLQRSPWAYEKNLLVLAPVDSAEDPSLIDLNFCDFHIHIFGLPLGKMTKEVATFIGNKLGRFLDVDLDGNGDAWGSSLRIRATIDITKPLRRALKIRTVFGDDHLITFTYERLPNFCYLCGCLGHLSHQCETQFQEGFIDPGDNPPFGNWLRAAAPMSFRGRMGGSFAGNNHSLPRRPSFVSRSSLQSPGLARSPCRGSAVFGEFVSTNQVTTPPPHMISPIPPSPPSLPTAPPPTDPVPLSMPIYLTLTLTRFPWSSLVPLIPQCLHCLTISLSRYIRPILMPMLTALSPPPLQPPLIPLTLFIPLRLNKLPCLTKALAPVPVLRNYYLSPNRAYLENDTWWMSVPRRKLFHRVRVRYADTGPLSLI</sequence>
<gene>
    <name evidence="3" type="ORF">Sradi_0279800</name>
</gene>
<feature type="domain" description="CCHC-type" evidence="2">
    <location>
        <begin position="208"/>
        <end position="221"/>
    </location>
</feature>
<organism evidence="3">
    <name type="scientific">Sesamum radiatum</name>
    <name type="common">Black benniseed</name>
    <dbReference type="NCBI Taxonomy" id="300843"/>
    <lineage>
        <taxon>Eukaryota</taxon>
        <taxon>Viridiplantae</taxon>
        <taxon>Streptophyta</taxon>
        <taxon>Embryophyta</taxon>
        <taxon>Tracheophyta</taxon>
        <taxon>Spermatophyta</taxon>
        <taxon>Magnoliopsida</taxon>
        <taxon>eudicotyledons</taxon>
        <taxon>Gunneridae</taxon>
        <taxon>Pentapetalae</taxon>
        <taxon>asterids</taxon>
        <taxon>lamiids</taxon>
        <taxon>Lamiales</taxon>
        <taxon>Pedaliaceae</taxon>
        <taxon>Sesamum</taxon>
    </lineage>
</organism>
<dbReference type="Pfam" id="PF14111">
    <property type="entry name" value="DUF4283"/>
    <property type="match status" value="1"/>
</dbReference>
<dbReference type="GO" id="GO:0003676">
    <property type="term" value="F:nucleic acid binding"/>
    <property type="evidence" value="ECO:0007669"/>
    <property type="project" value="InterPro"/>
</dbReference>
<name>A0AAW2W3C2_SESRA</name>
<dbReference type="InterPro" id="IPR025558">
    <property type="entry name" value="DUF4283"/>
</dbReference>
<reference evidence="3" key="2">
    <citation type="journal article" date="2024" name="Plant">
        <title>Genomic evolution and insights into agronomic trait innovations of Sesamum species.</title>
        <authorList>
            <person name="Miao H."/>
            <person name="Wang L."/>
            <person name="Qu L."/>
            <person name="Liu H."/>
            <person name="Sun Y."/>
            <person name="Le M."/>
            <person name="Wang Q."/>
            <person name="Wei S."/>
            <person name="Zheng Y."/>
            <person name="Lin W."/>
            <person name="Duan Y."/>
            <person name="Cao H."/>
            <person name="Xiong S."/>
            <person name="Wang X."/>
            <person name="Wei L."/>
            <person name="Li C."/>
            <person name="Ma Q."/>
            <person name="Ju M."/>
            <person name="Zhao R."/>
            <person name="Li G."/>
            <person name="Mu C."/>
            <person name="Tian Q."/>
            <person name="Mei H."/>
            <person name="Zhang T."/>
            <person name="Gao T."/>
            <person name="Zhang H."/>
        </authorList>
    </citation>
    <scope>NUCLEOTIDE SEQUENCE</scope>
    <source>
        <strain evidence="3">G02</strain>
    </source>
</reference>
<dbReference type="PANTHER" id="PTHR31286:SF178">
    <property type="entry name" value="DUF4283 DOMAIN-CONTAINING PROTEIN"/>
    <property type="match status" value="1"/>
</dbReference>
<dbReference type="EMBL" id="JACGWJ010000002">
    <property type="protein sequence ID" value="KAL0435719.1"/>
    <property type="molecule type" value="Genomic_DNA"/>
</dbReference>
<keyword evidence="1" id="KW-0479">Metal-binding</keyword>
<dbReference type="InterPro" id="IPR040256">
    <property type="entry name" value="At4g02000-like"/>
</dbReference>
<evidence type="ECO:0000313" key="3">
    <source>
        <dbReference type="EMBL" id="KAL0435719.1"/>
    </source>
</evidence>
<dbReference type="InterPro" id="IPR025836">
    <property type="entry name" value="Zn_knuckle_CX2CX4HX4C"/>
</dbReference>
<protein>
    <recommendedName>
        <fullName evidence="2">CCHC-type domain-containing protein</fullName>
    </recommendedName>
</protein>
<evidence type="ECO:0000256" key="1">
    <source>
        <dbReference type="PROSITE-ProRule" id="PRU00047"/>
    </source>
</evidence>